<sequence length="583" mass="65740">MIYKNYISVLYIDLSSKKISVKHRQDLCEYLGGVGVASKLLEENIKPQLHPLDENQPIIFAIGAASSIFPVITKTVAMFYSPLTMELGESYAGGRMAMTLLFAGYDAVVITGKSKKPTYLTIKSNNIAFKDARALWGLCTDETGRIIRERESGEGKRSILRIGPAGENLSSFANVCVDTYRHFGRLGLGALFGSKNLKAIVTIGDQSIQIENFKEYFKVYKEIYKKVTETKLMKKYHDLGTSVNVLPMNKIGSFPTRNLTENHFEYAENISGEKFAQKNLIRKMACTSCPVGCIHIGQFRREFDEGYEFESVNVAYDYELIFALGSYLGINTTDAILELIEKVEQMGFDAISTGVVLGWATESYKKGLITNDHTIIPLKYGHVKNYIKAVEYMAANTNEFYKILSKGSYKASQKYGGMDFAVQFAGNETPGYHTGYGSIVGHTVGARHSHLCNAGYSIDQSMEEFDKEKLIEMIFYEERERCILNSLIICLFARKVYDKNTILLALNTIGYNLTENDLTTIADKIYKTKLKIKKMLKFDLKNIKLPKRIFQTPSANGKIDENLAYELINLYNKKLEAYLNTDL</sequence>
<dbReference type="InterPro" id="IPR051919">
    <property type="entry name" value="W-dependent_AOR"/>
</dbReference>
<dbReference type="GO" id="GO:0016625">
    <property type="term" value="F:oxidoreductase activity, acting on the aldehyde or oxo group of donors, iron-sulfur protein as acceptor"/>
    <property type="evidence" value="ECO:0007669"/>
    <property type="project" value="InterPro"/>
</dbReference>
<dbReference type="InterPro" id="IPR013985">
    <property type="entry name" value="Ald_Fedxn_OxRdtase_dom3"/>
</dbReference>
<dbReference type="InterPro" id="IPR001203">
    <property type="entry name" value="OxRdtase_Ald_Fedxn_C"/>
</dbReference>
<comment type="cofactor">
    <cofactor evidence="8">
        <name>tungstopterin</name>
        <dbReference type="ChEBI" id="CHEBI:30402"/>
    </cofactor>
</comment>
<comment type="cofactor">
    <cofactor evidence="1">
        <name>[4Fe-4S] cluster</name>
        <dbReference type="ChEBI" id="CHEBI:49883"/>
    </cofactor>
</comment>
<keyword evidence="11" id="KW-1185">Reference proteome</keyword>
<dbReference type="Gene3D" id="3.60.9.10">
    <property type="entry name" value="Aldehyde ferredoxin oxidoreductase, N-terminal domain"/>
    <property type="match status" value="1"/>
</dbReference>
<keyword evidence="4" id="KW-0479">Metal-binding</keyword>
<dbReference type="Pfam" id="PF02730">
    <property type="entry name" value="AFOR_N"/>
    <property type="match status" value="1"/>
</dbReference>
<evidence type="ECO:0000313" key="10">
    <source>
        <dbReference type="EMBL" id="QEK12419.1"/>
    </source>
</evidence>
<dbReference type="Gene3D" id="1.10.599.10">
    <property type="entry name" value="Aldehyde Ferredoxin Oxidoreductase Protein, subunit A, domain 3"/>
    <property type="match status" value="1"/>
</dbReference>
<evidence type="ECO:0000256" key="4">
    <source>
        <dbReference type="ARBA" id="ARBA00022723"/>
    </source>
</evidence>
<dbReference type="PANTHER" id="PTHR30038">
    <property type="entry name" value="ALDEHYDE FERREDOXIN OXIDOREDUCTASE"/>
    <property type="match status" value="1"/>
</dbReference>
<accession>A0A5C0SHI7</accession>
<dbReference type="SUPFAM" id="SSF56228">
    <property type="entry name" value="Aldehyde ferredoxin oxidoreductase, N-terminal domain"/>
    <property type="match status" value="1"/>
</dbReference>
<evidence type="ECO:0000259" key="9">
    <source>
        <dbReference type="SMART" id="SM00790"/>
    </source>
</evidence>
<dbReference type="PANTHER" id="PTHR30038:SF8">
    <property type="entry name" value="ALDEHYDE FERREDOXIN OXIDOREDUCTASE"/>
    <property type="match status" value="1"/>
</dbReference>
<dbReference type="InterPro" id="IPR013984">
    <property type="entry name" value="Ald_Fedxn_OxRdtase_dom2"/>
</dbReference>
<organism evidence="10 11">
    <name type="scientific">Crassaminicella thermophila</name>
    <dbReference type="NCBI Taxonomy" id="2599308"/>
    <lineage>
        <taxon>Bacteria</taxon>
        <taxon>Bacillati</taxon>
        <taxon>Bacillota</taxon>
        <taxon>Clostridia</taxon>
        <taxon>Eubacteriales</taxon>
        <taxon>Clostridiaceae</taxon>
        <taxon>Crassaminicella</taxon>
    </lineage>
</organism>
<dbReference type="GO" id="GO:0046872">
    <property type="term" value="F:metal ion binding"/>
    <property type="evidence" value="ECO:0007669"/>
    <property type="project" value="UniProtKB-KW"/>
</dbReference>
<protein>
    <submittedName>
        <fullName evidence="10">Aldehyde:ferredoxin oxidoreductase</fullName>
    </submittedName>
</protein>
<evidence type="ECO:0000256" key="2">
    <source>
        <dbReference type="ARBA" id="ARBA00011032"/>
    </source>
</evidence>
<keyword evidence="7" id="KW-0411">Iron-sulfur</keyword>
<dbReference type="InterPro" id="IPR036503">
    <property type="entry name" value="Ald_Fedxn_OxRdtase_N_sf"/>
</dbReference>
<evidence type="ECO:0000313" key="11">
    <source>
        <dbReference type="Proteomes" id="UP000324646"/>
    </source>
</evidence>
<evidence type="ECO:0000256" key="6">
    <source>
        <dbReference type="ARBA" id="ARBA00023004"/>
    </source>
</evidence>
<dbReference type="AlphaFoldDB" id="A0A5C0SHI7"/>
<evidence type="ECO:0000256" key="7">
    <source>
        <dbReference type="ARBA" id="ARBA00023014"/>
    </source>
</evidence>
<dbReference type="SMART" id="SM00790">
    <property type="entry name" value="AFOR_N"/>
    <property type="match status" value="1"/>
</dbReference>
<dbReference type="Proteomes" id="UP000324646">
    <property type="component" value="Chromosome"/>
</dbReference>
<proteinExistence type="inferred from homology"/>
<comment type="similarity">
    <text evidence="2">Belongs to the AOR/FOR family.</text>
</comment>
<dbReference type="Pfam" id="PF01314">
    <property type="entry name" value="AFOR_C"/>
    <property type="match status" value="1"/>
</dbReference>
<dbReference type="GO" id="GO:0009055">
    <property type="term" value="F:electron transfer activity"/>
    <property type="evidence" value="ECO:0007669"/>
    <property type="project" value="InterPro"/>
</dbReference>
<dbReference type="Gene3D" id="1.10.569.10">
    <property type="entry name" value="Aldehyde Ferredoxin Oxidoreductase Protein, subunit A, domain 2"/>
    <property type="match status" value="1"/>
</dbReference>
<dbReference type="GO" id="GO:0051539">
    <property type="term" value="F:4 iron, 4 sulfur cluster binding"/>
    <property type="evidence" value="ECO:0007669"/>
    <property type="project" value="UniProtKB-KW"/>
</dbReference>
<reference evidence="10 11" key="1">
    <citation type="submission" date="2019-07" db="EMBL/GenBank/DDBJ databases">
        <title>Complete genome of Crassaminicella thermophila SY095.</title>
        <authorList>
            <person name="Li X."/>
        </authorList>
    </citation>
    <scope>NUCLEOTIDE SEQUENCE [LARGE SCALE GENOMIC DNA]</scope>
    <source>
        <strain evidence="10 11">SY095</strain>
    </source>
</reference>
<dbReference type="KEGG" id="crs:FQB35_08540"/>
<evidence type="ECO:0000256" key="1">
    <source>
        <dbReference type="ARBA" id="ARBA00001966"/>
    </source>
</evidence>
<dbReference type="EMBL" id="CP042243">
    <property type="protein sequence ID" value="QEK12419.1"/>
    <property type="molecule type" value="Genomic_DNA"/>
</dbReference>
<evidence type="ECO:0000256" key="5">
    <source>
        <dbReference type="ARBA" id="ARBA00023002"/>
    </source>
</evidence>
<keyword evidence="5" id="KW-0560">Oxidoreductase</keyword>
<gene>
    <name evidence="10" type="ORF">FQB35_08540</name>
</gene>
<dbReference type="OrthoDB" id="9763894at2"/>
<dbReference type="InterPro" id="IPR013983">
    <property type="entry name" value="Ald_Fedxn_OxRdtase_N"/>
</dbReference>
<evidence type="ECO:0000256" key="8">
    <source>
        <dbReference type="ARBA" id="ARBA00049934"/>
    </source>
</evidence>
<keyword evidence="6" id="KW-0408">Iron</keyword>
<name>A0A5C0SHI7_CRATE</name>
<dbReference type="SUPFAM" id="SSF48310">
    <property type="entry name" value="Aldehyde ferredoxin oxidoreductase, C-terminal domains"/>
    <property type="match status" value="1"/>
</dbReference>
<keyword evidence="3" id="KW-0004">4Fe-4S</keyword>
<evidence type="ECO:0000256" key="3">
    <source>
        <dbReference type="ARBA" id="ARBA00022485"/>
    </source>
</evidence>
<feature type="domain" description="Aldehyde ferredoxin oxidoreductase N-terminal" evidence="9">
    <location>
        <begin position="3"/>
        <end position="206"/>
    </location>
</feature>
<dbReference type="InterPro" id="IPR036021">
    <property type="entry name" value="Tungsten_al_ferr_oxy-like_C"/>
</dbReference>